<gene>
    <name evidence="1" type="ordered locus">ELI_1610</name>
</gene>
<accession>E3GM26</accession>
<sequence length="37" mass="4518">MKMKNYGTNLRRKFDYNQIGSADLFLHFPFINLMHKK</sequence>
<dbReference type="HOGENOM" id="CLU_3343819_0_0_9"/>
<name>E3GM26_9FIRM</name>
<proteinExistence type="predicted"/>
<dbReference type="AlphaFoldDB" id="E3GM26"/>
<evidence type="ECO:0000313" key="1">
    <source>
        <dbReference type="EMBL" id="ADO36596.1"/>
    </source>
</evidence>
<evidence type="ECO:0000313" key="2">
    <source>
        <dbReference type="Proteomes" id="UP000006873"/>
    </source>
</evidence>
<dbReference type="Proteomes" id="UP000006873">
    <property type="component" value="Chromosome"/>
</dbReference>
<reference evidence="1 2" key="2">
    <citation type="journal article" date="2011" name="J. Bacteriol.">
        <title>Complete genome sequence of a carbon monoxide-utilizing acetogen, Eubacterium limosum KIST612.</title>
        <authorList>
            <person name="Roh H."/>
            <person name="Ko H.J."/>
            <person name="Kim D."/>
            <person name="Choi D.G."/>
            <person name="Park S."/>
            <person name="Kim S."/>
            <person name="Chang I.S."/>
            <person name="Choi I.G."/>
        </authorList>
    </citation>
    <scope>NUCLEOTIDE SEQUENCE [LARGE SCALE GENOMIC DNA]</scope>
    <source>
        <strain evidence="1 2">KIST612</strain>
    </source>
</reference>
<dbReference type="EMBL" id="CP002273">
    <property type="protein sequence ID" value="ADO36596.1"/>
    <property type="molecule type" value="Genomic_DNA"/>
</dbReference>
<reference key="1">
    <citation type="submission" date="2010-09" db="EMBL/GenBank/DDBJ databases">
        <authorList>
            <person name="Roh H."/>
            <person name="Ko H.-J."/>
            <person name="Kim D."/>
            <person name="Choi D.G."/>
            <person name="Park S."/>
            <person name="Kim S."/>
            <person name="Kim K.H."/>
            <person name="Chang I.S."/>
            <person name="Choi I.-G."/>
        </authorList>
    </citation>
    <scope>NUCLEOTIDE SEQUENCE</scope>
    <source>
        <strain>KIST612</strain>
    </source>
</reference>
<protein>
    <submittedName>
        <fullName evidence="1">Uncharacterized protein</fullName>
    </submittedName>
</protein>
<organism evidence="1 2">
    <name type="scientific">Eubacterium callanderi</name>
    <dbReference type="NCBI Taxonomy" id="53442"/>
    <lineage>
        <taxon>Bacteria</taxon>
        <taxon>Bacillati</taxon>
        <taxon>Bacillota</taxon>
        <taxon>Clostridia</taxon>
        <taxon>Eubacteriales</taxon>
        <taxon>Eubacteriaceae</taxon>
        <taxon>Eubacterium</taxon>
    </lineage>
</organism>
<dbReference type="KEGG" id="elm:ELI_1610"/>
<keyword evidence="2" id="KW-1185">Reference proteome</keyword>